<proteinExistence type="predicted"/>
<accession>A0ACD5U531</accession>
<organism evidence="1 2">
    <name type="scientific">Avena sativa</name>
    <name type="common">Oat</name>
    <dbReference type="NCBI Taxonomy" id="4498"/>
    <lineage>
        <taxon>Eukaryota</taxon>
        <taxon>Viridiplantae</taxon>
        <taxon>Streptophyta</taxon>
        <taxon>Embryophyta</taxon>
        <taxon>Tracheophyta</taxon>
        <taxon>Spermatophyta</taxon>
        <taxon>Magnoliopsida</taxon>
        <taxon>Liliopsida</taxon>
        <taxon>Poales</taxon>
        <taxon>Poaceae</taxon>
        <taxon>BOP clade</taxon>
        <taxon>Pooideae</taxon>
        <taxon>Poodae</taxon>
        <taxon>Poeae</taxon>
        <taxon>Poeae Chloroplast Group 1 (Aveneae type)</taxon>
        <taxon>Aveninae</taxon>
        <taxon>Avena</taxon>
    </lineage>
</organism>
<reference evidence="1" key="2">
    <citation type="submission" date="2025-09" db="UniProtKB">
        <authorList>
            <consortium name="EnsemblPlants"/>
        </authorList>
    </citation>
    <scope>IDENTIFICATION</scope>
</reference>
<sequence length="392" mass="42703">MAAPPRIRDRACETCDLLLLVAFLLQLTKAEPAAFSLDQEVKYWISCSEKVAPVVVAMALVAGTAPGNLRLSLTPNHGAGVASSCWKLYNNPHYSFSPRGEISSSPSRTTPPSRRKDRTPMIVADFEDGDGTMERRLRLLGSGHGHGGVESVSVLELVARVEELGAELEFERRMRRKVEALNDALAAELAEERRRAEAERARMREEVDEERRMLRVAELWREERVRMKLDDARAAVEEKLREVVDAVHRAADAAVQGCSFCRTVSGGGSPIGGKASPASGQQSPASGQHGQQSPTGDQHGQQSPTAGQHDQTHRREATSGSGGGENPHIRRGIKGSVEYPRAVRVRPRGGEPVDLVSNLECQRAQLRVLMRHRSPATDAMGLVDAAPDNLVV</sequence>
<keyword evidence="2" id="KW-1185">Reference proteome</keyword>
<dbReference type="EnsemblPlants" id="AVESA.00010b.r2.1DG0176660.1">
    <property type="protein sequence ID" value="AVESA.00010b.r2.1DG0176660.1.CDS.1"/>
    <property type="gene ID" value="AVESA.00010b.r2.1DG0176660"/>
</dbReference>
<evidence type="ECO:0000313" key="2">
    <source>
        <dbReference type="Proteomes" id="UP001732700"/>
    </source>
</evidence>
<reference evidence="1" key="1">
    <citation type="submission" date="2021-05" db="EMBL/GenBank/DDBJ databases">
        <authorList>
            <person name="Scholz U."/>
            <person name="Mascher M."/>
            <person name="Fiebig A."/>
        </authorList>
    </citation>
    <scope>NUCLEOTIDE SEQUENCE [LARGE SCALE GENOMIC DNA]</scope>
</reference>
<evidence type="ECO:0000313" key="1">
    <source>
        <dbReference type="EnsemblPlants" id="AVESA.00010b.r2.1DG0176660.1.CDS.1"/>
    </source>
</evidence>
<dbReference type="Proteomes" id="UP001732700">
    <property type="component" value="Chromosome 1D"/>
</dbReference>
<protein>
    <submittedName>
        <fullName evidence="1">Uncharacterized protein</fullName>
    </submittedName>
</protein>
<name>A0ACD5U531_AVESA</name>